<dbReference type="AlphaFoldDB" id="A0A645IL41"/>
<name>A0A645IL41_9ZZZZ</name>
<dbReference type="EMBL" id="VSSQ01117707">
    <property type="protein sequence ID" value="MPN52018.1"/>
    <property type="molecule type" value="Genomic_DNA"/>
</dbReference>
<proteinExistence type="predicted"/>
<sequence length="79" mass="9097">MHQSNNLFIAIIKKQRHAIRIKRNKGCSGRICYQAIVSYDITFPGKAFTSVIFTYNLYFIIMNLIGKNQASLININRTT</sequence>
<keyword evidence="1" id="KW-0472">Membrane</keyword>
<evidence type="ECO:0000256" key="1">
    <source>
        <dbReference type="SAM" id="Phobius"/>
    </source>
</evidence>
<protein>
    <submittedName>
        <fullName evidence="2">Uncharacterized protein</fullName>
    </submittedName>
</protein>
<accession>A0A645IL41</accession>
<evidence type="ECO:0000313" key="2">
    <source>
        <dbReference type="EMBL" id="MPN52018.1"/>
    </source>
</evidence>
<feature type="transmembrane region" description="Helical" evidence="1">
    <location>
        <begin position="47"/>
        <end position="65"/>
    </location>
</feature>
<comment type="caution">
    <text evidence="2">The sequence shown here is derived from an EMBL/GenBank/DDBJ whole genome shotgun (WGS) entry which is preliminary data.</text>
</comment>
<gene>
    <name evidence="2" type="ORF">SDC9_199670</name>
</gene>
<organism evidence="2">
    <name type="scientific">bioreactor metagenome</name>
    <dbReference type="NCBI Taxonomy" id="1076179"/>
    <lineage>
        <taxon>unclassified sequences</taxon>
        <taxon>metagenomes</taxon>
        <taxon>ecological metagenomes</taxon>
    </lineage>
</organism>
<keyword evidence="1" id="KW-1133">Transmembrane helix</keyword>
<reference evidence="2" key="1">
    <citation type="submission" date="2019-08" db="EMBL/GenBank/DDBJ databases">
        <authorList>
            <person name="Kucharzyk K."/>
            <person name="Murdoch R.W."/>
            <person name="Higgins S."/>
            <person name="Loffler F."/>
        </authorList>
    </citation>
    <scope>NUCLEOTIDE SEQUENCE</scope>
</reference>
<keyword evidence="1" id="KW-0812">Transmembrane</keyword>